<evidence type="ECO:0000313" key="2">
    <source>
        <dbReference type="EMBL" id="RIH91583.1"/>
    </source>
</evidence>
<dbReference type="OrthoDB" id="27558at2"/>
<comment type="caution">
    <text evidence="2">The sequence shown here is derived from an EMBL/GenBank/DDBJ whole genome shotgun (WGS) entry which is preliminary data.</text>
</comment>
<protein>
    <recommendedName>
        <fullName evidence="4">YhhN-like protein</fullName>
    </recommendedName>
</protein>
<dbReference type="EMBL" id="QWLB01000038">
    <property type="protein sequence ID" value="RIH91583.1"/>
    <property type="molecule type" value="Genomic_DNA"/>
</dbReference>
<dbReference type="Proteomes" id="UP000266178">
    <property type="component" value="Unassembled WGS sequence"/>
</dbReference>
<evidence type="ECO:0000313" key="3">
    <source>
        <dbReference type="Proteomes" id="UP000266178"/>
    </source>
</evidence>
<feature type="transmembrane region" description="Helical" evidence="1">
    <location>
        <begin position="57"/>
        <end position="78"/>
    </location>
</feature>
<dbReference type="AlphaFoldDB" id="A0A399F666"/>
<organism evidence="2 3">
    <name type="scientific">Meiothermus granaticius NBRC 107808</name>
    <dbReference type="NCBI Taxonomy" id="1227551"/>
    <lineage>
        <taxon>Bacteria</taxon>
        <taxon>Thermotogati</taxon>
        <taxon>Deinococcota</taxon>
        <taxon>Deinococci</taxon>
        <taxon>Thermales</taxon>
        <taxon>Thermaceae</taxon>
        <taxon>Meiothermus</taxon>
    </lineage>
</organism>
<feature type="transmembrane region" description="Helical" evidence="1">
    <location>
        <begin position="120"/>
        <end position="142"/>
    </location>
</feature>
<keyword evidence="1" id="KW-1133">Transmembrane helix</keyword>
<feature type="transmembrane region" description="Helical" evidence="1">
    <location>
        <begin position="90"/>
        <end position="108"/>
    </location>
</feature>
<evidence type="ECO:0008006" key="4">
    <source>
        <dbReference type="Google" id="ProtNLM"/>
    </source>
</evidence>
<proteinExistence type="predicted"/>
<name>A0A399F666_9DEIN</name>
<keyword evidence="1" id="KW-0812">Transmembrane</keyword>
<sequence length="234" mass="25613">MLAKRLPTLFILFALLWLLGLLMHNLLRSFAEGLFNFLGAWALWSIAHRSPTLLRRVLIGLALGLLFLGVGDLLYTWGLAGADTDALRQPIYIVGVLLFLSMGTLLPFGMERQGLYPEGFTLRALLLSLLGGGVLTGLSYWIRPLSSVELLYAGAAFYLTLAFVQQAWILAGGRIGRALQGVVWALVLGSLGRIVTVLVVSSSANWSVVIYDVLWISAMGALVWSAYRRWASDS</sequence>
<gene>
    <name evidence="2" type="ORF">Mgrana_02523</name>
</gene>
<feature type="transmembrane region" description="Helical" evidence="1">
    <location>
        <begin position="148"/>
        <end position="170"/>
    </location>
</feature>
<evidence type="ECO:0000256" key="1">
    <source>
        <dbReference type="SAM" id="Phobius"/>
    </source>
</evidence>
<feature type="transmembrane region" description="Helical" evidence="1">
    <location>
        <begin position="208"/>
        <end position="227"/>
    </location>
</feature>
<accession>A0A399F666</accession>
<feature type="transmembrane region" description="Helical" evidence="1">
    <location>
        <begin position="182"/>
        <end position="202"/>
    </location>
</feature>
<keyword evidence="1" id="KW-0472">Membrane</keyword>
<dbReference type="RefSeq" id="WP_119357976.1">
    <property type="nucleotide sequence ID" value="NZ_BJXM01000001.1"/>
</dbReference>
<keyword evidence="3" id="KW-1185">Reference proteome</keyword>
<reference evidence="2 3" key="1">
    <citation type="submission" date="2018-08" db="EMBL/GenBank/DDBJ databases">
        <title>Meiothermus granaticius genome AF-68 sequencing project.</title>
        <authorList>
            <person name="Da Costa M.S."/>
            <person name="Albuquerque L."/>
            <person name="Raposo P."/>
            <person name="Froufe H.J.C."/>
            <person name="Barroso C.S."/>
            <person name="Egas C."/>
        </authorList>
    </citation>
    <scope>NUCLEOTIDE SEQUENCE [LARGE SCALE GENOMIC DNA]</scope>
    <source>
        <strain evidence="2 3">AF-68</strain>
    </source>
</reference>